<dbReference type="Proteomes" id="UP001529245">
    <property type="component" value="Unassembled WGS sequence"/>
</dbReference>
<dbReference type="Pfam" id="PF00271">
    <property type="entry name" value="Helicase_C"/>
    <property type="match status" value="1"/>
</dbReference>
<dbReference type="SMART" id="SM00490">
    <property type="entry name" value="HELICc"/>
    <property type="match status" value="1"/>
</dbReference>
<dbReference type="InterPro" id="IPR011545">
    <property type="entry name" value="DEAD/DEAH_box_helicase_dom"/>
</dbReference>
<gene>
    <name evidence="5" type="ORF">QID03_11675</name>
</gene>
<evidence type="ECO:0000256" key="2">
    <source>
        <dbReference type="ARBA" id="ARBA00022840"/>
    </source>
</evidence>
<keyword evidence="5" id="KW-0378">Hydrolase</keyword>
<evidence type="ECO:0000313" key="5">
    <source>
        <dbReference type="EMBL" id="MDI9260825.1"/>
    </source>
</evidence>
<evidence type="ECO:0000259" key="3">
    <source>
        <dbReference type="PROSITE" id="PS51192"/>
    </source>
</evidence>
<dbReference type="EMBL" id="JASGCB010000023">
    <property type="protein sequence ID" value="MDI9260825.1"/>
    <property type="molecule type" value="Genomic_DNA"/>
</dbReference>
<keyword evidence="2" id="KW-0067">ATP-binding</keyword>
<comment type="caution">
    <text evidence="5">The sequence shown here is derived from an EMBL/GenBank/DDBJ whole genome shotgun (WGS) entry which is preliminary data.</text>
</comment>
<dbReference type="RefSeq" id="WP_283204260.1">
    <property type="nucleotide sequence ID" value="NZ_JASGCB010000023.1"/>
</dbReference>
<organism evidence="5 6">
    <name type="scientific">Alicyclobacillus sendaiensis PA2</name>
    <dbReference type="NCBI Taxonomy" id="3029425"/>
    <lineage>
        <taxon>Bacteria</taxon>
        <taxon>Bacillati</taxon>
        <taxon>Bacillota</taxon>
        <taxon>Bacilli</taxon>
        <taxon>Bacillales</taxon>
        <taxon>Alicyclobacillaceae</taxon>
        <taxon>Alicyclobacillus</taxon>
    </lineage>
</organism>
<keyword evidence="1" id="KW-0547">Nucleotide-binding</keyword>
<evidence type="ECO:0000256" key="1">
    <source>
        <dbReference type="ARBA" id="ARBA00022741"/>
    </source>
</evidence>
<dbReference type="InterPro" id="IPR027417">
    <property type="entry name" value="P-loop_NTPase"/>
</dbReference>
<dbReference type="PANTHER" id="PTHR47957:SF3">
    <property type="entry name" value="ATP-DEPENDENT HELICASE HRQ1"/>
    <property type="match status" value="1"/>
</dbReference>
<sequence length="880" mass="97828">MDVELDAFYEKHGFVRLHEWTLPARAPQYEPISSVAAHLAPETRRYLETAYPRGLYRHQVKAIRAAAEGEHVLLATGTASGKSALFFTAGIDTMAKRYKARVLAMYPTRALGREQAERWRQAVEAAGASWNVCLIDGGVPVSEREPLLRESDVVVMTPDVVHTWLLPSLSSQAVRTFLTHLRLVVIDEVHTYSGVMGTNSAFLFRRLAHVADALGGAFRMVAASATIAKPDDHAAKLFGRRFCVVGPEDDTSPRHPTTVDFVALPSGGDLLQAVALLLRHVAGQGHRAIAFLDSRQRVEIIGSILQRQDGDESEEEAMGRRLRGLEQVGILPYRSGYEELDRQAIQRGLTSGTLRGVVSTSALELGMDIPNLDVAVLVGVPQSQTSLLQRIGRVGRHGPGHVVILHTQTALDDAVLANPSLLWQRPLTETVLYLDHRRAQYIHAMCLAGIGGEHDLALNRRLGDPDAFQLSQAVDWPDGFADLCLAERSGQVPPEFEAMRIEAGDSPHRTYLLRDMERRFTVEMQSGTELDRLGDLSMSQVMREAYPGAIYRYMGRCYRVVRVYHPSGKIMVRPDKQYRTKPNAIPPRISPQIDRPGTVIYQAGAGFIVASELLVHEMVTGFVEYRGRTPYRFEYPIHHDPDLRGVQFDMPLFQRRYVTHGVSFFHPDLRDHDVLNALMLLLWEAYAFVVPFDTQDVAAGISRVGGVRNHALPQDSRLITLFDRVYGSLHLAARILEPGVLPRVAEQMDAFLHARFWNQIDSDQRSIAQAWVSSLGEPLVPVSGEGEAAAASDGDARVRIILPGSVGFVELEGRRFLVDAVFFKPSGLHYRGRYPDDVSHQSCEIQLPVHLVGEMPGESRWGFYDIERGEVIEAPSDGAS</sequence>
<dbReference type="Pfam" id="PF00270">
    <property type="entry name" value="DEAD"/>
    <property type="match status" value="1"/>
</dbReference>
<reference evidence="5 6" key="1">
    <citation type="submission" date="2023-04" db="EMBL/GenBank/DDBJ databases">
        <title>A. sendaiensis sub sp. chiapanensis a novel subspecie with specific adaptation in bacterial cell wall isolated from an active volcano.</title>
        <authorList>
            <person name="Alvarez Gutierrez P.E."/>
            <person name="Ortiz Cortes L.Y."/>
        </authorList>
    </citation>
    <scope>NUCLEOTIDE SEQUENCE [LARGE SCALE GENOMIC DNA]</scope>
    <source>
        <strain evidence="5 6">PA2</strain>
    </source>
</reference>
<keyword evidence="6" id="KW-1185">Reference proteome</keyword>
<feature type="domain" description="Helicase ATP-binding" evidence="3">
    <location>
        <begin position="63"/>
        <end position="245"/>
    </location>
</feature>
<dbReference type="GO" id="GO:0004386">
    <property type="term" value="F:helicase activity"/>
    <property type="evidence" value="ECO:0007669"/>
    <property type="project" value="UniProtKB-KW"/>
</dbReference>
<dbReference type="InterPro" id="IPR014001">
    <property type="entry name" value="Helicase_ATP-bd"/>
</dbReference>
<dbReference type="PROSITE" id="PS51194">
    <property type="entry name" value="HELICASE_CTER"/>
    <property type="match status" value="1"/>
</dbReference>
<protein>
    <submittedName>
        <fullName evidence="5">DEAD/DEAH box helicase</fullName>
    </submittedName>
</protein>
<proteinExistence type="predicted"/>
<keyword evidence="5" id="KW-0347">Helicase</keyword>
<feature type="domain" description="Helicase C-terminal" evidence="4">
    <location>
        <begin position="269"/>
        <end position="433"/>
    </location>
</feature>
<dbReference type="Gene3D" id="3.40.50.300">
    <property type="entry name" value="P-loop containing nucleotide triphosphate hydrolases"/>
    <property type="match status" value="2"/>
</dbReference>
<dbReference type="SMART" id="SM00487">
    <property type="entry name" value="DEXDc"/>
    <property type="match status" value="1"/>
</dbReference>
<evidence type="ECO:0000259" key="4">
    <source>
        <dbReference type="PROSITE" id="PS51194"/>
    </source>
</evidence>
<name>A0ABT6Y0I7_ALISE</name>
<dbReference type="PANTHER" id="PTHR47957">
    <property type="entry name" value="ATP-DEPENDENT HELICASE HRQ1"/>
    <property type="match status" value="1"/>
</dbReference>
<dbReference type="SUPFAM" id="SSF52540">
    <property type="entry name" value="P-loop containing nucleoside triphosphate hydrolases"/>
    <property type="match status" value="1"/>
</dbReference>
<dbReference type="PROSITE" id="PS51192">
    <property type="entry name" value="HELICASE_ATP_BIND_1"/>
    <property type="match status" value="1"/>
</dbReference>
<accession>A0ABT6Y0I7</accession>
<evidence type="ECO:0000313" key="6">
    <source>
        <dbReference type="Proteomes" id="UP001529245"/>
    </source>
</evidence>
<dbReference type="InterPro" id="IPR001650">
    <property type="entry name" value="Helicase_C-like"/>
</dbReference>